<reference evidence="1 2" key="1">
    <citation type="submission" date="2024-02" db="EMBL/GenBank/DDBJ databases">
        <authorList>
            <person name="Chen Y."/>
            <person name="Shah S."/>
            <person name="Dougan E. K."/>
            <person name="Thang M."/>
            <person name="Chan C."/>
        </authorList>
    </citation>
    <scope>NUCLEOTIDE SEQUENCE [LARGE SCALE GENOMIC DNA]</scope>
</reference>
<protein>
    <submittedName>
        <fullName evidence="1">Uncharacterized protein</fullName>
    </submittedName>
</protein>
<evidence type="ECO:0000313" key="2">
    <source>
        <dbReference type="Proteomes" id="UP001642484"/>
    </source>
</evidence>
<dbReference type="EMBL" id="CAXAMN010000969">
    <property type="protein sequence ID" value="CAK8991619.1"/>
    <property type="molecule type" value="Genomic_DNA"/>
</dbReference>
<proteinExistence type="predicted"/>
<dbReference type="Proteomes" id="UP001642484">
    <property type="component" value="Unassembled WGS sequence"/>
</dbReference>
<sequence length="279" mass="30598">MSLQANIASQSCLLFDFLSIEPLDYHGFGLHVLATTPERRATLAQVQSNALNFWMDKLRGISCDQCESILLTVPQAWTPIDAAAALTFDCADESISNKTGINTRSLLDMQKFIACSSLLHNPSFDNKAKQQLKIVASGTAYSARTSLVFKSSEPLRRMWQRVVEISKTIIDLKSAASKAVVLTKACAEVQAAMESLEPVTASIMEKFESLTEVPDCKALLEGADSLPESDVQIRDDLCNALQNFKAKSPSMTDSAKTYQDFMLAQWLPDQDGTNSEQGT</sequence>
<accession>A0ABP0HN15</accession>
<evidence type="ECO:0000313" key="1">
    <source>
        <dbReference type="EMBL" id="CAK8991619.1"/>
    </source>
</evidence>
<gene>
    <name evidence="1" type="ORF">CCMP2556_LOCUS2522</name>
</gene>
<name>A0ABP0HN15_9DINO</name>
<feature type="non-terminal residue" evidence="1">
    <location>
        <position position="279"/>
    </location>
</feature>
<organism evidence="1 2">
    <name type="scientific">Durusdinium trenchii</name>
    <dbReference type="NCBI Taxonomy" id="1381693"/>
    <lineage>
        <taxon>Eukaryota</taxon>
        <taxon>Sar</taxon>
        <taxon>Alveolata</taxon>
        <taxon>Dinophyceae</taxon>
        <taxon>Suessiales</taxon>
        <taxon>Symbiodiniaceae</taxon>
        <taxon>Durusdinium</taxon>
    </lineage>
</organism>
<comment type="caution">
    <text evidence="1">The sequence shown here is derived from an EMBL/GenBank/DDBJ whole genome shotgun (WGS) entry which is preliminary data.</text>
</comment>
<keyword evidence="2" id="KW-1185">Reference proteome</keyword>